<keyword evidence="1" id="KW-1133">Transmembrane helix</keyword>
<keyword evidence="1" id="KW-0472">Membrane</keyword>
<accession>A0A226EG09</accession>
<organism evidence="2 3">
    <name type="scientific">Folsomia candida</name>
    <name type="common">Springtail</name>
    <dbReference type="NCBI Taxonomy" id="158441"/>
    <lineage>
        <taxon>Eukaryota</taxon>
        <taxon>Metazoa</taxon>
        <taxon>Ecdysozoa</taxon>
        <taxon>Arthropoda</taxon>
        <taxon>Hexapoda</taxon>
        <taxon>Collembola</taxon>
        <taxon>Entomobryomorpha</taxon>
        <taxon>Isotomoidea</taxon>
        <taxon>Isotomidae</taxon>
        <taxon>Proisotominae</taxon>
        <taxon>Folsomia</taxon>
    </lineage>
</organism>
<feature type="transmembrane region" description="Helical" evidence="1">
    <location>
        <begin position="12"/>
        <end position="34"/>
    </location>
</feature>
<comment type="caution">
    <text evidence="2">The sequence shown here is derived from an EMBL/GenBank/DDBJ whole genome shotgun (WGS) entry which is preliminary data.</text>
</comment>
<evidence type="ECO:0000313" key="2">
    <source>
        <dbReference type="EMBL" id="OXA56515.1"/>
    </source>
</evidence>
<sequence>MCCLIFSRRGLAYFGVFVQLLVALMIIPVITLLVAYTAGTSRDGSGRHLSSPEMAFVVIYCLGLCLLAGIIFAGIRTDSLQSLYISIASLMILQLFAGVITILSWKPDTFFTDEKEVLIRVTCLTLNIISTITYLCILICYTSHLKNKLRAEYEAEEEDFYYHQSQQ</sequence>
<dbReference type="OMA" id="STITYLC"/>
<evidence type="ECO:0000256" key="1">
    <source>
        <dbReference type="SAM" id="Phobius"/>
    </source>
</evidence>
<gene>
    <name evidence="2" type="ORF">Fcan01_09230</name>
</gene>
<dbReference type="Proteomes" id="UP000198287">
    <property type="component" value="Unassembled WGS sequence"/>
</dbReference>
<dbReference type="EMBL" id="LNIX01000004">
    <property type="protein sequence ID" value="OXA56515.1"/>
    <property type="molecule type" value="Genomic_DNA"/>
</dbReference>
<evidence type="ECO:0000313" key="3">
    <source>
        <dbReference type="Proteomes" id="UP000198287"/>
    </source>
</evidence>
<reference evidence="2 3" key="1">
    <citation type="submission" date="2015-12" db="EMBL/GenBank/DDBJ databases">
        <title>The genome of Folsomia candida.</title>
        <authorList>
            <person name="Faddeeva A."/>
            <person name="Derks M.F."/>
            <person name="Anvar Y."/>
            <person name="Smit S."/>
            <person name="Van Straalen N."/>
            <person name="Roelofs D."/>
        </authorList>
    </citation>
    <scope>NUCLEOTIDE SEQUENCE [LARGE SCALE GENOMIC DNA]</scope>
    <source>
        <strain evidence="2 3">VU population</strain>
        <tissue evidence="2">Whole body</tissue>
    </source>
</reference>
<proteinExistence type="predicted"/>
<protein>
    <submittedName>
        <fullName evidence="2">Uncharacterized protein</fullName>
    </submittedName>
</protein>
<feature type="transmembrane region" description="Helical" evidence="1">
    <location>
        <begin position="54"/>
        <end position="75"/>
    </location>
</feature>
<dbReference type="AlphaFoldDB" id="A0A226EG09"/>
<feature type="transmembrane region" description="Helical" evidence="1">
    <location>
        <begin position="117"/>
        <end position="141"/>
    </location>
</feature>
<keyword evidence="1" id="KW-0812">Transmembrane</keyword>
<feature type="transmembrane region" description="Helical" evidence="1">
    <location>
        <begin position="82"/>
        <end position="105"/>
    </location>
</feature>
<name>A0A226EG09_FOLCA</name>
<keyword evidence="3" id="KW-1185">Reference proteome</keyword>